<keyword evidence="8" id="KW-1185">Reference proteome</keyword>
<keyword evidence="4 5" id="KW-0472">Membrane</keyword>
<feature type="transmembrane region" description="Helical" evidence="5">
    <location>
        <begin position="110"/>
        <end position="126"/>
    </location>
</feature>
<feature type="transmembrane region" description="Helical" evidence="5">
    <location>
        <begin position="157"/>
        <end position="177"/>
    </location>
</feature>
<dbReference type="OrthoDB" id="3251843at2"/>
<dbReference type="GO" id="GO:0016020">
    <property type="term" value="C:membrane"/>
    <property type="evidence" value="ECO:0007669"/>
    <property type="project" value="UniProtKB-SubCell"/>
</dbReference>
<dbReference type="STRING" id="1216932.CM240_2929"/>
<proteinExistence type="predicted"/>
<feature type="transmembrane region" description="Helical" evidence="5">
    <location>
        <begin position="86"/>
        <end position="104"/>
    </location>
</feature>
<organism evidence="7 8">
    <name type="scientific">Clostridium bornimense</name>
    <dbReference type="NCBI Taxonomy" id="1216932"/>
    <lineage>
        <taxon>Bacteria</taxon>
        <taxon>Bacillati</taxon>
        <taxon>Bacillota</taxon>
        <taxon>Clostridia</taxon>
        <taxon>Eubacteriales</taxon>
        <taxon>Clostridiaceae</taxon>
        <taxon>Clostridium</taxon>
    </lineage>
</organism>
<feature type="transmembrane region" description="Helical" evidence="5">
    <location>
        <begin position="254"/>
        <end position="270"/>
    </location>
</feature>
<evidence type="ECO:0000256" key="4">
    <source>
        <dbReference type="ARBA" id="ARBA00023136"/>
    </source>
</evidence>
<evidence type="ECO:0000313" key="8">
    <source>
        <dbReference type="Proteomes" id="UP000019426"/>
    </source>
</evidence>
<keyword evidence="3 5" id="KW-1133">Transmembrane helix</keyword>
<dbReference type="KEGG" id="clt:CM240_2929"/>
<dbReference type="InterPro" id="IPR049453">
    <property type="entry name" value="Memb_transporter_dom"/>
</dbReference>
<evidence type="ECO:0000259" key="6">
    <source>
        <dbReference type="Pfam" id="PF13515"/>
    </source>
</evidence>
<sequence>MSFYQMMQLGPAVLKPKIKESEDSKEKRKYIAALILKSVLCLIFCISFVSIFSAIFGEDNSIVGVVSVILLLTFRFSNLDFNVKETVFAILGIYAIYAICPYLASISNPYLALMINFISILILIIISCHNIQLSNQSTIVLSYLLLYGYKVNSKEVYINRIFALILGGLIVASIFYFKQRKKKFENRFLDILKDIDIRDPRTRWQIKISIIISTGILIGELLHLERTMWIGFACMSIMQPQKDKVIGRMIERPIFSILGCVVFTVIYFAIPKESVAVIGMLGGIMVGFSATYRWQVVFNTFGALSAAVTIFGLSNAILLRIIANILGALYIWFITNGYGLIKNIFEKFLVIDPNDTL</sequence>
<dbReference type="EMBL" id="HG917869">
    <property type="protein sequence ID" value="CDM70046.1"/>
    <property type="molecule type" value="Genomic_DNA"/>
</dbReference>
<dbReference type="RefSeq" id="WP_051483880.1">
    <property type="nucleotide sequence ID" value="NZ_HG917869.1"/>
</dbReference>
<feature type="transmembrane region" description="Helical" evidence="5">
    <location>
        <begin position="34"/>
        <end position="56"/>
    </location>
</feature>
<name>W6RZG5_9CLOT</name>
<evidence type="ECO:0000256" key="3">
    <source>
        <dbReference type="ARBA" id="ARBA00022989"/>
    </source>
</evidence>
<evidence type="ECO:0000256" key="1">
    <source>
        <dbReference type="ARBA" id="ARBA00004141"/>
    </source>
</evidence>
<feature type="transmembrane region" description="Helical" evidence="5">
    <location>
        <begin position="306"/>
        <end position="333"/>
    </location>
</feature>
<dbReference type="HOGENOM" id="CLU_061124_1_0_9"/>
<evidence type="ECO:0000256" key="2">
    <source>
        <dbReference type="ARBA" id="ARBA00022692"/>
    </source>
</evidence>
<dbReference type="Pfam" id="PF13515">
    <property type="entry name" value="FUSC_2"/>
    <property type="match status" value="1"/>
</dbReference>
<evidence type="ECO:0000256" key="5">
    <source>
        <dbReference type="SAM" id="Phobius"/>
    </source>
</evidence>
<dbReference type="Proteomes" id="UP000019426">
    <property type="component" value="Chromosome M2/40_rep2"/>
</dbReference>
<feature type="transmembrane region" description="Helical" evidence="5">
    <location>
        <begin position="276"/>
        <end position="294"/>
    </location>
</feature>
<accession>W6RZG5</accession>
<dbReference type="eggNOG" id="ENOG502Z7T7">
    <property type="taxonomic scope" value="Bacteria"/>
</dbReference>
<dbReference type="AlphaFoldDB" id="W6RZG5"/>
<feature type="domain" description="Integral membrane bound transporter" evidence="6">
    <location>
        <begin position="216"/>
        <end position="334"/>
    </location>
</feature>
<protein>
    <recommendedName>
        <fullName evidence="6">Integral membrane bound transporter domain-containing protein</fullName>
    </recommendedName>
</protein>
<gene>
    <name evidence="7" type="ORF">CM240_2929</name>
</gene>
<dbReference type="PATRIC" id="fig|1216932.3.peg.2895"/>
<evidence type="ECO:0000313" key="7">
    <source>
        <dbReference type="EMBL" id="CDM70046.1"/>
    </source>
</evidence>
<reference evidence="7 8" key="1">
    <citation type="submission" date="2013-11" db="EMBL/GenBank/DDBJ databases">
        <title>Complete genome sequence of Clostridum sp. M2/40.</title>
        <authorList>
            <person name="Wibberg D."/>
            <person name="Puehler A."/>
            <person name="Schlueter A."/>
        </authorList>
    </citation>
    <scope>NUCLEOTIDE SEQUENCE [LARGE SCALE GENOMIC DNA]</scope>
    <source>
        <strain evidence="8">M2/40</strain>
    </source>
</reference>
<comment type="subcellular location">
    <subcellularLocation>
        <location evidence="1">Membrane</location>
        <topology evidence="1">Multi-pass membrane protein</topology>
    </subcellularLocation>
</comment>
<keyword evidence="2 5" id="KW-0812">Transmembrane</keyword>